<evidence type="ECO:0000256" key="7">
    <source>
        <dbReference type="ARBA" id="ARBA00022840"/>
    </source>
</evidence>
<accession>F9Y5Z7</accession>
<dbReference type="GO" id="GO:0016887">
    <property type="term" value="F:ATP hydrolysis activity"/>
    <property type="evidence" value="ECO:0007669"/>
    <property type="project" value="InterPro"/>
</dbReference>
<keyword evidence="9" id="KW-0472">Membrane</keyword>
<evidence type="ECO:0000256" key="3">
    <source>
        <dbReference type="ARBA" id="ARBA00022448"/>
    </source>
</evidence>
<dbReference type="eggNOG" id="COG0444">
    <property type="taxonomic scope" value="Bacteria"/>
</dbReference>
<dbReference type="InterPro" id="IPR003439">
    <property type="entry name" value="ABC_transporter-like_ATP-bd"/>
</dbReference>
<comment type="similarity">
    <text evidence="2">Belongs to the ABC transporter superfamily.</text>
</comment>
<dbReference type="PATRIC" id="fig|759362.5.peg.1014"/>
<dbReference type="PROSITE" id="PS50893">
    <property type="entry name" value="ABC_TRANSPORTER_2"/>
    <property type="match status" value="1"/>
</dbReference>
<dbReference type="SMART" id="SM00382">
    <property type="entry name" value="AAA"/>
    <property type="match status" value="1"/>
</dbReference>
<dbReference type="PANTHER" id="PTHR43297">
    <property type="entry name" value="OLIGOPEPTIDE TRANSPORT ATP-BINDING PROTEIN APPD"/>
    <property type="match status" value="1"/>
</dbReference>
<protein>
    <submittedName>
        <fullName evidence="11">ABC transporter, nucleotide binding/ATPase protein (Oligopeptide)</fullName>
    </submittedName>
</protein>
<evidence type="ECO:0000256" key="5">
    <source>
        <dbReference type="ARBA" id="ARBA00022519"/>
    </source>
</evidence>
<dbReference type="HOGENOM" id="CLU_000604_1_23_5"/>
<evidence type="ECO:0000256" key="1">
    <source>
        <dbReference type="ARBA" id="ARBA00004417"/>
    </source>
</evidence>
<dbReference type="Pfam" id="PF00005">
    <property type="entry name" value="ABC_tran"/>
    <property type="match status" value="1"/>
</dbReference>
<keyword evidence="7" id="KW-0067">ATP-binding</keyword>
<evidence type="ECO:0000313" key="11">
    <source>
        <dbReference type="EMBL" id="AEM40822.1"/>
    </source>
</evidence>
<keyword evidence="5" id="KW-0997">Cell inner membrane</keyword>
<organism evidence="11 12">
    <name type="scientific">Ketogulonicigenium vulgare (strain WSH-001)</name>
    <dbReference type="NCBI Taxonomy" id="759362"/>
    <lineage>
        <taxon>Bacteria</taxon>
        <taxon>Pseudomonadati</taxon>
        <taxon>Pseudomonadota</taxon>
        <taxon>Alphaproteobacteria</taxon>
        <taxon>Rhodobacterales</taxon>
        <taxon>Roseobacteraceae</taxon>
        <taxon>Ketogulonicigenium</taxon>
    </lineage>
</organism>
<reference evidence="11 12" key="1">
    <citation type="journal article" date="2011" name="J. Bacteriol.">
        <title>Complete genome sequence of the industrial strain Ketogulonicigenium vulgare WSH-001.</title>
        <authorList>
            <person name="Liu L."/>
            <person name="Li Y."/>
            <person name="Zhang J."/>
            <person name="Zhou Z."/>
            <person name="Liu J."/>
            <person name="Li X."/>
            <person name="Zhou J."/>
            <person name="Du G."/>
            <person name="Wang L."/>
            <person name="Chen J."/>
        </authorList>
    </citation>
    <scope>NUCLEOTIDE SEQUENCE [LARGE SCALE GENOMIC DNA]</scope>
    <source>
        <strain evidence="11 12">WSH-001</strain>
    </source>
</reference>
<keyword evidence="6" id="KW-0547">Nucleotide-binding</keyword>
<feature type="domain" description="ABC transporter" evidence="10">
    <location>
        <begin position="5"/>
        <end position="242"/>
    </location>
</feature>
<evidence type="ECO:0000256" key="6">
    <source>
        <dbReference type="ARBA" id="ARBA00022741"/>
    </source>
</evidence>
<dbReference type="SUPFAM" id="SSF52540">
    <property type="entry name" value="P-loop containing nucleoside triphosphate hydrolases"/>
    <property type="match status" value="1"/>
</dbReference>
<dbReference type="InterPro" id="IPR027417">
    <property type="entry name" value="P-loop_NTPase"/>
</dbReference>
<dbReference type="PANTHER" id="PTHR43297:SF14">
    <property type="entry name" value="ATPASE AAA-TYPE CORE DOMAIN-CONTAINING PROTEIN"/>
    <property type="match status" value="1"/>
</dbReference>
<dbReference type="EMBL" id="CP002018">
    <property type="protein sequence ID" value="AEM40822.1"/>
    <property type="molecule type" value="Genomic_DNA"/>
</dbReference>
<dbReference type="InterPro" id="IPR003593">
    <property type="entry name" value="AAA+_ATPase"/>
</dbReference>
<dbReference type="InterPro" id="IPR017871">
    <property type="entry name" value="ABC_transporter-like_CS"/>
</dbReference>
<comment type="subcellular location">
    <subcellularLocation>
        <location evidence="1">Cell inner membrane</location>
        <topology evidence="1">Peripheral membrane protein</topology>
    </subcellularLocation>
</comment>
<dbReference type="PROSITE" id="PS00211">
    <property type="entry name" value="ABC_TRANSPORTER_1"/>
    <property type="match status" value="1"/>
</dbReference>
<dbReference type="RefSeq" id="WP_013384281.1">
    <property type="nucleotide sequence ID" value="NC_017384.1"/>
</dbReference>
<evidence type="ECO:0000259" key="10">
    <source>
        <dbReference type="PROSITE" id="PS50893"/>
    </source>
</evidence>
<evidence type="ECO:0000313" key="12">
    <source>
        <dbReference type="Proteomes" id="UP000000692"/>
    </source>
</evidence>
<keyword evidence="8" id="KW-1278">Translocase</keyword>
<evidence type="ECO:0000256" key="4">
    <source>
        <dbReference type="ARBA" id="ARBA00022475"/>
    </source>
</evidence>
<proteinExistence type="inferred from homology"/>
<dbReference type="InterPro" id="IPR050388">
    <property type="entry name" value="ABC_Ni/Peptide_Import"/>
</dbReference>
<dbReference type="AlphaFoldDB" id="F9Y5Z7"/>
<keyword evidence="3" id="KW-0813">Transport</keyword>
<evidence type="ECO:0000256" key="2">
    <source>
        <dbReference type="ARBA" id="ARBA00005417"/>
    </source>
</evidence>
<name>F9Y5Z7_KETVW</name>
<keyword evidence="12" id="KW-1185">Reference proteome</keyword>
<dbReference type="GO" id="GO:0005886">
    <property type="term" value="C:plasma membrane"/>
    <property type="evidence" value="ECO:0007669"/>
    <property type="project" value="UniProtKB-SubCell"/>
</dbReference>
<dbReference type="CDD" id="cd03257">
    <property type="entry name" value="ABC_NikE_OppD_transporters"/>
    <property type="match status" value="1"/>
</dbReference>
<evidence type="ECO:0000256" key="9">
    <source>
        <dbReference type="ARBA" id="ARBA00023136"/>
    </source>
</evidence>
<gene>
    <name evidence="11" type="ordered locus">KVU_0983</name>
</gene>
<evidence type="ECO:0000256" key="8">
    <source>
        <dbReference type="ARBA" id="ARBA00022967"/>
    </source>
</evidence>
<dbReference type="KEGG" id="kvl:KVU_0983"/>
<dbReference type="Gene3D" id="3.40.50.300">
    <property type="entry name" value="P-loop containing nucleotide triphosphate hydrolases"/>
    <property type="match status" value="1"/>
</dbReference>
<dbReference type="OrthoDB" id="9815712at2"/>
<dbReference type="GO" id="GO:0005524">
    <property type="term" value="F:ATP binding"/>
    <property type="evidence" value="ECO:0007669"/>
    <property type="project" value="UniProtKB-KW"/>
</dbReference>
<keyword evidence="4" id="KW-1003">Cell membrane</keyword>
<sequence>MSVLLDIRDLSVRYPRSAAPALSGLSLSLHAQERLAVIGESGSGKSTLARAIAGLLPAGTAQGGTLDWQGDQMRLGRDIGYVFQDPGGSLNPLLSIGAHLDEVIKAHQGGTRAQRQARALALLEQVQLPQPALARHAFPHQFSGGQRQRIAIALAIAAAPRLLIADEATSALDVLVQAEIVALLRRLCAQNQMALLFITHDIALAGSLGQRIAVLHQTRLVEIGTAEQVIHHPSQMYTRSLLAATIDLNSPRRVSV</sequence>
<dbReference type="Proteomes" id="UP000000692">
    <property type="component" value="Chromosome"/>
</dbReference>